<proteinExistence type="predicted"/>
<evidence type="ECO:0000313" key="1">
    <source>
        <dbReference type="EMBL" id="KAH7974180.1"/>
    </source>
</evidence>
<comment type="caution">
    <text evidence="1">The sequence shown here is derived from an EMBL/GenBank/DDBJ whole genome shotgun (WGS) entry which is preliminary data.</text>
</comment>
<accession>A0ACB8DNZ9</accession>
<name>A0ACB8DNZ9_DERSI</name>
<organism evidence="1 2">
    <name type="scientific">Dermacentor silvarum</name>
    <name type="common">Tick</name>
    <dbReference type="NCBI Taxonomy" id="543639"/>
    <lineage>
        <taxon>Eukaryota</taxon>
        <taxon>Metazoa</taxon>
        <taxon>Ecdysozoa</taxon>
        <taxon>Arthropoda</taxon>
        <taxon>Chelicerata</taxon>
        <taxon>Arachnida</taxon>
        <taxon>Acari</taxon>
        <taxon>Parasitiformes</taxon>
        <taxon>Ixodida</taxon>
        <taxon>Ixodoidea</taxon>
        <taxon>Ixodidae</taxon>
        <taxon>Rhipicephalinae</taxon>
        <taxon>Dermacentor</taxon>
    </lineage>
</organism>
<evidence type="ECO:0000313" key="2">
    <source>
        <dbReference type="Proteomes" id="UP000821865"/>
    </source>
</evidence>
<protein>
    <submittedName>
        <fullName evidence="1">Uncharacterized protein</fullName>
    </submittedName>
</protein>
<keyword evidence="2" id="KW-1185">Reference proteome</keyword>
<gene>
    <name evidence="1" type="ORF">HPB49_011670</name>
</gene>
<sequence>MVTILPLRKHDPSIHILNVYCSPKLQNVSFADLCNRALRVAGPDRLVIVGGFTAPSPVWGYRRDCKRDRKLAELTSMLGLTLKTDPVRPARIGNSVTRDTCPDFTFTRNMQFSDWVNT</sequence>
<reference evidence="1" key="1">
    <citation type="submission" date="2020-05" db="EMBL/GenBank/DDBJ databases">
        <title>Large-scale comparative analyses of tick genomes elucidate their genetic diversity and vector capacities.</title>
        <authorList>
            <person name="Jia N."/>
            <person name="Wang J."/>
            <person name="Shi W."/>
            <person name="Du L."/>
            <person name="Sun Y."/>
            <person name="Zhan W."/>
            <person name="Jiang J."/>
            <person name="Wang Q."/>
            <person name="Zhang B."/>
            <person name="Ji P."/>
            <person name="Sakyi L.B."/>
            <person name="Cui X."/>
            <person name="Yuan T."/>
            <person name="Jiang B."/>
            <person name="Yang W."/>
            <person name="Lam T.T.-Y."/>
            <person name="Chang Q."/>
            <person name="Ding S."/>
            <person name="Wang X."/>
            <person name="Zhu J."/>
            <person name="Ruan X."/>
            <person name="Zhao L."/>
            <person name="Wei J."/>
            <person name="Que T."/>
            <person name="Du C."/>
            <person name="Cheng J."/>
            <person name="Dai P."/>
            <person name="Han X."/>
            <person name="Huang E."/>
            <person name="Gao Y."/>
            <person name="Liu J."/>
            <person name="Shao H."/>
            <person name="Ye R."/>
            <person name="Li L."/>
            <person name="Wei W."/>
            <person name="Wang X."/>
            <person name="Wang C."/>
            <person name="Yang T."/>
            <person name="Huo Q."/>
            <person name="Li W."/>
            <person name="Guo W."/>
            <person name="Chen H."/>
            <person name="Zhou L."/>
            <person name="Ni X."/>
            <person name="Tian J."/>
            <person name="Zhou Y."/>
            <person name="Sheng Y."/>
            <person name="Liu T."/>
            <person name="Pan Y."/>
            <person name="Xia L."/>
            <person name="Li J."/>
            <person name="Zhao F."/>
            <person name="Cao W."/>
        </authorList>
    </citation>
    <scope>NUCLEOTIDE SEQUENCE</scope>
    <source>
        <strain evidence="1">Dsil-2018</strain>
    </source>
</reference>
<dbReference type="Proteomes" id="UP000821865">
    <property type="component" value="Chromosome 10"/>
</dbReference>
<dbReference type="EMBL" id="CM023479">
    <property type="protein sequence ID" value="KAH7974180.1"/>
    <property type="molecule type" value="Genomic_DNA"/>
</dbReference>